<reference evidence="2" key="1">
    <citation type="journal article" date="2018" name="Nat. Microbiol.">
        <title>Leveraging single-cell genomics to expand the fungal tree of life.</title>
        <authorList>
            <person name="Ahrendt S.R."/>
            <person name="Quandt C.A."/>
            <person name="Ciobanu D."/>
            <person name="Clum A."/>
            <person name="Salamov A."/>
            <person name="Andreopoulos B."/>
            <person name="Cheng J.F."/>
            <person name="Woyke T."/>
            <person name="Pelin A."/>
            <person name="Henrissat B."/>
            <person name="Reynolds N.K."/>
            <person name="Benny G.L."/>
            <person name="Smith M.E."/>
            <person name="James T.Y."/>
            <person name="Grigoriev I.V."/>
        </authorList>
    </citation>
    <scope>NUCLEOTIDE SEQUENCE [LARGE SCALE GENOMIC DNA]</scope>
    <source>
        <strain evidence="2">ATCC 52028</strain>
    </source>
</reference>
<proteinExistence type="predicted"/>
<name>A0A4P9WR36_9FUNG</name>
<sequence>MVASGALGLGVVILNVIVVVHGTTRVVASSPFIDMAFGYSDTAAFHDHESLELHASGVCCARQIMSSYLDEQTLIGVVSGAATACVDTAARLSVEVCQRHLAVWITSPSIRAAERCKIIS</sequence>
<protein>
    <submittedName>
        <fullName evidence="1">Uncharacterized protein</fullName>
    </submittedName>
</protein>
<organism evidence="1 2">
    <name type="scientific">Caulochytrium protostelioides</name>
    <dbReference type="NCBI Taxonomy" id="1555241"/>
    <lineage>
        <taxon>Eukaryota</taxon>
        <taxon>Fungi</taxon>
        <taxon>Fungi incertae sedis</taxon>
        <taxon>Chytridiomycota</taxon>
        <taxon>Chytridiomycota incertae sedis</taxon>
        <taxon>Chytridiomycetes</taxon>
        <taxon>Caulochytriales</taxon>
        <taxon>Caulochytriaceae</taxon>
        <taxon>Caulochytrium</taxon>
    </lineage>
</organism>
<evidence type="ECO:0000313" key="1">
    <source>
        <dbReference type="EMBL" id="RKO95659.1"/>
    </source>
</evidence>
<evidence type="ECO:0000313" key="2">
    <source>
        <dbReference type="Proteomes" id="UP000268535"/>
    </source>
</evidence>
<dbReference type="EMBL" id="ML011172">
    <property type="protein sequence ID" value="RKO95659.1"/>
    <property type="molecule type" value="Genomic_DNA"/>
</dbReference>
<gene>
    <name evidence="1" type="ORF">CAUPRSCDRAFT_12639</name>
</gene>
<dbReference type="AlphaFoldDB" id="A0A4P9WR36"/>
<accession>A0A4P9WR36</accession>
<dbReference type="Proteomes" id="UP000268535">
    <property type="component" value="Unassembled WGS sequence"/>
</dbReference>